<evidence type="ECO:0000313" key="2">
    <source>
        <dbReference type="Proteomes" id="UP000030748"/>
    </source>
</evidence>
<keyword evidence="2" id="KW-1185">Reference proteome</keyword>
<reference evidence="1 2" key="1">
    <citation type="journal article" date="2013" name="Proc. Natl. Acad. Sci. U.S.A.">
        <title>Fine-scale variation in meiotic recombination in Mimulus inferred from population shotgun sequencing.</title>
        <authorList>
            <person name="Hellsten U."/>
            <person name="Wright K.M."/>
            <person name="Jenkins J."/>
            <person name="Shu S."/>
            <person name="Yuan Y."/>
            <person name="Wessler S.R."/>
            <person name="Schmutz J."/>
            <person name="Willis J.H."/>
            <person name="Rokhsar D.S."/>
        </authorList>
    </citation>
    <scope>NUCLEOTIDE SEQUENCE [LARGE SCALE GENOMIC DNA]</scope>
    <source>
        <strain evidence="2">cv. DUN x IM62</strain>
    </source>
</reference>
<name>A0A022R199_ERYGU</name>
<sequence length="56" mass="6401">MGTITAAEISCHHRGGRRYLHQLIPSLPPLAFAAATTRFRRPCPRISRLWKAIKKF</sequence>
<dbReference type="AlphaFoldDB" id="A0A022R199"/>
<proteinExistence type="predicted"/>
<protein>
    <submittedName>
        <fullName evidence="1">Uncharacterized protein</fullName>
    </submittedName>
</protein>
<organism evidence="1 2">
    <name type="scientific">Erythranthe guttata</name>
    <name type="common">Yellow monkey flower</name>
    <name type="synonym">Mimulus guttatus</name>
    <dbReference type="NCBI Taxonomy" id="4155"/>
    <lineage>
        <taxon>Eukaryota</taxon>
        <taxon>Viridiplantae</taxon>
        <taxon>Streptophyta</taxon>
        <taxon>Embryophyta</taxon>
        <taxon>Tracheophyta</taxon>
        <taxon>Spermatophyta</taxon>
        <taxon>Magnoliopsida</taxon>
        <taxon>eudicotyledons</taxon>
        <taxon>Gunneridae</taxon>
        <taxon>Pentapetalae</taxon>
        <taxon>asterids</taxon>
        <taxon>lamiids</taxon>
        <taxon>Lamiales</taxon>
        <taxon>Phrymaceae</taxon>
        <taxon>Erythranthe</taxon>
    </lineage>
</organism>
<dbReference type="Proteomes" id="UP000030748">
    <property type="component" value="Unassembled WGS sequence"/>
</dbReference>
<dbReference type="EMBL" id="KI630735">
    <property type="protein sequence ID" value="EYU34001.1"/>
    <property type="molecule type" value="Genomic_DNA"/>
</dbReference>
<evidence type="ECO:0000313" key="1">
    <source>
        <dbReference type="EMBL" id="EYU34001.1"/>
    </source>
</evidence>
<accession>A0A022R199</accession>
<gene>
    <name evidence="1" type="ORF">MIMGU_mgv1a017590mg</name>
</gene>